<dbReference type="Proteomes" id="UP001595989">
    <property type="component" value="Unassembled WGS sequence"/>
</dbReference>
<dbReference type="CDD" id="cd01949">
    <property type="entry name" value="GGDEF"/>
    <property type="match status" value="1"/>
</dbReference>
<reference evidence="3" key="1">
    <citation type="journal article" date="2019" name="Int. J. Syst. Evol. Microbiol.">
        <title>The Global Catalogue of Microorganisms (GCM) 10K type strain sequencing project: providing services to taxonomists for standard genome sequencing and annotation.</title>
        <authorList>
            <consortium name="The Broad Institute Genomics Platform"/>
            <consortium name="The Broad Institute Genome Sequencing Center for Infectious Disease"/>
            <person name="Wu L."/>
            <person name="Ma J."/>
        </authorList>
    </citation>
    <scope>NUCLEOTIDE SEQUENCE [LARGE SCALE GENOMIC DNA]</scope>
    <source>
        <strain evidence="3">CGMCC 4.7426</strain>
    </source>
</reference>
<dbReference type="InterPro" id="IPR043128">
    <property type="entry name" value="Rev_trsase/Diguanyl_cyclase"/>
</dbReference>
<accession>A0ABV9DMG8</accession>
<keyword evidence="3" id="KW-1185">Reference proteome</keyword>
<name>A0ABV9DMG8_9BACI</name>
<dbReference type="EMBL" id="JBHSFU010000007">
    <property type="protein sequence ID" value="MFC4559039.1"/>
    <property type="molecule type" value="Genomic_DNA"/>
</dbReference>
<comment type="caution">
    <text evidence="2">The sequence shown here is derived from an EMBL/GenBank/DDBJ whole genome shotgun (WGS) entry which is preliminary data.</text>
</comment>
<dbReference type="InterPro" id="IPR029787">
    <property type="entry name" value="Nucleotide_cyclase"/>
</dbReference>
<evidence type="ECO:0000313" key="2">
    <source>
        <dbReference type="EMBL" id="MFC4559039.1"/>
    </source>
</evidence>
<dbReference type="SUPFAM" id="SSF55073">
    <property type="entry name" value="Nucleotide cyclase"/>
    <property type="match status" value="1"/>
</dbReference>
<dbReference type="PANTHER" id="PTHR45138">
    <property type="entry name" value="REGULATORY COMPONENTS OF SENSORY TRANSDUCTION SYSTEM"/>
    <property type="match status" value="1"/>
</dbReference>
<evidence type="ECO:0000313" key="3">
    <source>
        <dbReference type="Proteomes" id="UP001595989"/>
    </source>
</evidence>
<dbReference type="Gene3D" id="3.30.70.270">
    <property type="match status" value="1"/>
</dbReference>
<dbReference type="Pfam" id="PF00990">
    <property type="entry name" value="GGDEF"/>
    <property type="match status" value="1"/>
</dbReference>
<protein>
    <submittedName>
        <fullName evidence="2">GGDEF domain-containing protein</fullName>
    </submittedName>
</protein>
<gene>
    <name evidence="2" type="ORF">ACFO3D_12635</name>
</gene>
<proteinExistence type="predicted"/>
<dbReference type="InterPro" id="IPR050469">
    <property type="entry name" value="Diguanylate_Cyclase"/>
</dbReference>
<dbReference type="PANTHER" id="PTHR45138:SF6">
    <property type="entry name" value="DIGUANYLATE CYCLASE DGCN"/>
    <property type="match status" value="1"/>
</dbReference>
<dbReference type="SMART" id="SM00267">
    <property type="entry name" value="GGDEF"/>
    <property type="match status" value="1"/>
</dbReference>
<organism evidence="2 3">
    <name type="scientific">Virgibacillus kekensis</name>
    <dbReference type="NCBI Taxonomy" id="202261"/>
    <lineage>
        <taxon>Bacteria</taxon>
        <taxon>Bacillati</taxon>
        <taxon>Bacillota</taxon>
        <taxon>Bacilli</taxon>
        <taxon>Bacillales</taxon>
        <taxon>Bacillaceae</taxon>
        <taxon>Virgibacillus</taxon>
    </lineage>
</organism>
<feature type="domain" description="GGDEF" evidence="1">
    <location>
        <begin position="188"/>
        <end position="320"/>
    </location>
</feature>
<sequence length="320" mass="37219">MVDSLLQETYSPLLEKVIPAIVSDHLNEMKTSIEFSAFINHSENYAHELSDTLLNHCKAFFYEAEKYQDFIKKTDTEAFDLGMQFAENNLLTVELILKMSHSTRMCSIRHVLTVLNGKKLTTSNAIIFERLYELANTRQNAFFQGYIHEQNEKLRVQSYTDPLTGLFNRRYFYKTIPGEITRAHRTNCPLTLMLIDLNNLKDINDEFGHIEGDKLLEHFAKSVSKIRADFDSVFRFGGDEFVVLAPNCNKENAEEIGERLNSELNNYNRKVSLSYGVVELPLNQRPEEINIDNYIRIADTRMYKYKARYKGSSRYLCIEN</sequence>
<dbReference type="InterPro" id="IPR000160">
    <property type="entry name" value="GGDEF_dom"/>
</dbReference>
<evidence type="ECO:0000259" key="1">
    <source>
        <dbReference type="PROSITE" id="PS50887"/>
    </source>
</evidence>
<dbReference type="NCBIfam" id="TIGR00254">
    <property type="entry name" value="GGDEF"/>
    <property type="match status" value="1"/>
</dbReference>
<dbReference type="PROSITE" id="PS50887">
    <property type="entry name" value="GGDEF"/>
    <property type="match status" value="1"/>
</dbReference>
<dbReference type="RefSeq" id="WP_390296490.1">
    <property type="nucleotide sequence ID" value="NZ_JBHSFU010000007.1"/>
</dbReference>